<sequence length="249" mass="29048">MIKKLRNKIAIQMFRDKKFLKAIAFVLLYHAKTGSNELRGYSIRKLSIITGVHASTIKQRLSTLKKRGLVEIKADTLIFKSITSKHSKRNKRLDKVSYDSLAEVEKSLFAILICILQQRKEFIKRAFLDAKYSNDLKVVKRAKAMIRKYAREFKYRELGISYKKIAKKLGVSVKSAFDYVKFAVSHDFIILQNHFKAVFYKNINYFPIEGYTFTTRNYAYKVRANTYEVIGGTSYPLYKYINKDNKGSK</sequence>
<organism evidence="1">
    <name type="scientific">Siphoviridae sp. ctKwY15</name>
    <dbReference type="NCBI Taxonomy" id="2827843"/>
    <lineage>
        <taxon>Viruses</taxon>
        <taxon>Duplodnaviria</taxon>
        <taxon>Heunggongvirae</taxon>
        <taxon>Uroviricota</taxon>
        <taxon>Caudoviricetes</taxon>
    </lineage>
</organism>
<dbReference type="EMBL" id="BK032679">
    <property type="protein sequence ID" value="DAF54434.1"/>
    <property type="molecule type" value="Genomic_DNA"/>
</dbReference>
<evidence type="ECO:0000313" key="1">
    <source>
        <dbReference type="EMBL" id="DAF54434.1"/>
    </source>
</evidence>
<protein>
    <submittedName>
        <fullName evidence="1">Uncharacterized protein</fullName>
    </submittedName>
</protein>
<name>A0A8S5SV35_9CAUD</name>
<reference evidence="1" key="1">
    <citation type="journal article" date="2021" name="Proc. Natl. Acad. Sci. U.S.A.">
        <title>A Catalog of Tens of Thousands of Viruses from Human Metagenomes Reveals Hidden Associations with Chronic Diseases.</title>
        <authorList>
            <person name="Tisza M.J."/>
            <person name="Buck C.B."/>
        </authorList>
    </citation>
    <scope>NUCLEOTIDE SEQUENCE</scope>
    <source>
        <strain evidence="1">CtKwY15</strain>
    </source>
</reference>
<accession>A0A8S5SV35</accession>
<proteinExistence type="predicted"/>